<dbReference type="GO" id="GO:0035861">
    <property type="term" value="C:site of double-strand break"/>
    <property type="evidence" value="ECO:0007669"/>
    <property type="project" value="TreeGrafter"/>
</dbReference>
<evidence type="ECO:0000313" key="3">
    <source>
        <dbReference type="Ensembl" id="ENSPKIP00000008829.1"/>
    </source>
</evidence>
<proteinExistence type="predicted"/>
<dbReference type="InterPro" id="IPR036915">
    <property type="entry name" value="Cyclin-like_sf"/>
</dbReference>
<dbReference type="STRING" id="1676925.ENSPKIP00000008829"/>
<dbReference type="InterPro" id="IPR006671">
    <property type="entry name" value="Cyclin_N"/>
</dbReference>
<reference evidence="3" key="1">
    <citation type="submission" date="2025-08" db="UniProtKB">
        <authorList>
            <consortium name="Ensembl"/>
        </authorList>
    </citation>
    <scope>IDENTIFICATION</scope>
</reference>
<dbReference type="GO" id="GO:0007131">
    <property type="term" value="P:reciprocal meiotic recombination"/>
    <property type="evidence" value="ECO:0007669"/>
    <property type="project" value="TreeGrafter"/>
</dbReference>
<keyword evidence="1" id="KW-0472">Membrane</keyword>
<dbReference type="OrthoDB" id="9983043at2759"/>
<keyword evidence="4" id="KW-1185">Reference proteome</keyword>
<evidence type="ECO:0000313" key="4">
    <source>
        <dbReference type="Proteomes" id="UP000261540"/>
    </source>
</evidence>
<protein>
    <submittedName>
        <fullName evidence="3">Cyclin N-terminal domain containing 1</fullName>
    </submittedName>
</protein>
<keyword evidence="1" id="KW-1133">Transmembrane helix</keyword>
<feature type="transmembrane region" description="Helical" evidence="1">
    <location>
        <begin position="258"/>
        <end position="278"/>
    </location>
</feature>
<dbReference type="GeneTree" id="ENSGT00440000033966"/>
<reference evidence="3" key="2">
    <citation type="submission" date="2025-09" db="UniProtKB">
        <authorList>
            <consortium name="Ensembl"/>
        </authorList>
    </citation>
    <scope>IDENTIFICATION</scope>
</reference>
<evidence type="ECO:0000256" key="1">
    <source>
        <dbReference type="SAM" id="Phobius"/>
    </source>
</evidence>
<dbReference type="Ensembl" id="ENSPKIT00000032917.1">
    <property type="protein sequence ID" value="ENSPKIP00000008829.1"/>
    <property type="gene ID" value="ENSPKIG00000024162.1"/>
</dbReference>
<feature type="domain" description="Cyclin N-terminal" evidence="2">
    <location>
        <begin position="65"/>
        <end position="184"/>
    </location>
</feature>
<dbReference type="Proteomes" id="UP000261540">
    <property type="component" value="Unplaced"/>
</dbReference>
<dbReference type="SUPFAM" id="SSF47954">
    <property type="entry name" value="Cyclin-like"/>
    <property type="match status" value="1"/>
</dbReference>
<sequence>MDTKHVVTHSLNQAIPPKSLLDDYFSLQFGQTPFDILLDSLNDLNNKNRENLKNVSEECGSFKESSIVECVFLICEELKLDPFVGYQAVEILERFMVKHVQDMFHGLGCVRGTAENAVFYKLKDKINVLVFTCVQLASKMAQHLCVIDSSTAVNFLHSMGLSCSKKTLLEFELLILGTLEFCINVPNPLTYVETLLEALNYNATMLSIPNLYTLCKRVLQFVYLQRSPIYHSLLVATTGCPSPCQEQRVKFVSVKEDYMLLGVGVIATGAFILNFAIWTEVVEELCHITGISARSIMDFTHIILRHIVNNETPQKSKCAPGASR</sequence>
<dbReference type="AlphaFoldDB" id="A0A3B3QSH0"/>
<keyword evidence="1" id="KW-0812">Transmembrane</keyword>
<dbReference type="PANTHER" id="PTHR21615">
    <property type="entry name" value="CYCLIN N-TERMINAL DOMAIN-CONTAINING PROTEIN 1"/>
    <property type="match status" value="1"/>
</dbReference>
<accession>A0A3B3QSH0</accession>
<dbReference type="Gene3D" id="1.10.472.10">
    <property type="entry name" value="Cyclin-like"/>
    <property type="match status" value="1"/>
</dbReference>
<organism evidence="3 4">
    <name type="scientific">Paramormyrops kingsleyae</name>
    <dbReference type="NCBI Taxonomy" id="1676925"/>
    <lineage>
        <taxon>Eukaryota</taxon>
        <taxon>Metazoa</taxon>
        <taxon>Chordata</taxon>
        <taxon>Craniata</taxon>
        <taxon>Vertebrata</taxon>
        <taxon>Euteleostomi</taxon>
        <taxon>Actinopterygii</taxon>
        <taxon>Neopterygii</taxon>
        <taxon>Teleostei</taxon>
        <taxon>Osteoglossocephala</taxon>
        <taxon>Osteoglossomorpha</taxon>
        <taxon>Osteoglossiformes</taxon>
        <taxon>Mormyridae</taxon>
        <taxon>Paramormyrops</taxon>
    </lineage>
</organism>
<dbReference type="CDD" id="cd20541">
    <property type="entry name" value="CYCLIN_CNTD1"/>
    <property type="match status" value="1"/>
</dbReference>
<dbReference type="Pfam" id="PF00134">
    <property type="entry name" value="Cyclin_N"/>
    <property type="match status" value="1"/>
</dbReference>
<name>A0A3B3QSH0_9TELE</name>
<dbReference type="PANTHER" id="PTHR21615:SF2">
    <property type="entry name" value="CYCLIN N-TERMINAL DOMAIN-CONTAINING PROTEIN 1"/>
    <property type="match status" value="1"/>
</dbReference>
<evidence type="ECO:0000259" key="2">
    <source>
        <dbReference type="Pfam" id="PF00134"/>
    </source>
</evidence>